<evidence type="ECO:0000259" key="8">
    <source>
        <dbReference type="PROSITE" id="PS50192"/>
    </source>
</evidence>
<dbReference type="STRING" id="765913.ThidrDRAFT_2258"/>
<sequence>MASFGILARARLLFAGLGGLALFAGIGAFYVAGQVQSSLDSIMVKEDRVEALAYEFRIDVIQIQQWLSDISATRGLNGLDDGFDKARSHYERAQSELEQMRSLYDDPAALPSDLDQALTSYYAMGQRMAHLYVEQGPEQGNSLMPDFDTAAEVLDDKLSALFDQVHAAKMVAHERLDARMDWVSSASLVATLLMAIGLIASLFALRRMLQPLSDLEQLAGRMAAKDFRGEIALRGDTEISRLGRAVMRLQRGLAETFGKTADDVGQIHGIAERLRSVASDSLDRVTDAQDEITQVVTAITEMAATVEEIARNSAVASDAASDAKLEVHQSDAMMQTAMVSVQRLTEGVMHGAEAMSRLDADIEQVGSVVGVIRGIAEQTNLLALNAAIEAARAGEQGRGFAVVAAEVRMLASRTQDSTLEIQGMIERIQKGSQGVTEVMGKDRDQAALMREQANQVDRALKSIGQAIMTISDLMIQIATAAEEQSHVAKEIDRSAHAVQGGAKHTASGVSETARFCEELQTLLDDLNQEMAAYRFDRPASS</sequence>
<dbReference type="InterPro" id="IPR003660">
    <property type="entry name" value="HAMP_dom"/>
</dbReference>
<keyword evidence="6" id="KW-1133">Transmembrane helix</keyword>
<proteinExistence type="inferred from homology"/>
<comment type="caution">
    <text evidence="10">The sequence shown here is derived from an EMBL/GenBank/DDBJ whole genome shotgun (WGS) entry which is preliminary data.</text>
</comment>
<dbReference type="InterPro" id="IPR004089">
    <property type="entry name" value="MCPsignal_dom"/>
</dbReference>
<evidence type="ECO:0000259" key="7">
    <source>
        <dbReference type="PROSITE" id="PS50111"/>
    </source>
</evidence>
<feature type="domain" description="Methyl-accepting transducer" evidence="7">
    <location>
        <begin position="263"/>
        <end position="499"/>
    </location>
</feature>
<dbReference type="CDD" id="cd11386">
    <property type="entry name" value="MCP_signal"/>
    <property type="match status" value="1"/>
</dbReference>
<keyword evidence="6" id="KW-0472">Membrane</keyword>
<dbReference type="RefSeq" id="WP_007040971.1">
    <property type="nucleotide sequence ID" value="NZ_AFWT01000014.1"/>
</dbReference>
<evidence type="ECO:0000256" key="3">
    <source>
        <dbReference type="ARBA" id="ARBA00023224"/>
    </source>
</evidence>
<dbReference type="PROSITE" id="PS50111">
    <property type="entry name" value="CHEMOTAXIS_TRANSDUC_2"/>
    <property type="match status" value="1"/>
</dbReference>
<evidence type="ECO:0000259" key="9">
    <source>
        <dbReference type="PROSITE" id="PS50885"/>
    </source>
</evidence>
<dbReference type="PROSITE" id="PS50885">
    <property type="entry name" value="HAMP"/>
    <property type="match status" value="1"/>
</dbReference>
<dbReference type="Proteomes" id="UP000004200">
    <property type="component" value="Unassembled WGS sequence"/>
</dbReference>
<evidence type="ECO:0000313" key="11">
    <source>
        <dbReference type="Proteomes" id="UP000004200"/>
    </source>
</evidence>
<feature type="transmembrane region" description="Helical" evidence="6">
    <location>
        <begin position="182"/>
        <end position="205"/>
    </location>
</feature>
<dbReference type="GO" id="GO:0005886">
    <property type="term" value="C:plasma membrane"/>
    <property type="evidence" value="ECO:0007669"/>
    <property type="project" value="UniProtKB-SubCell"/>
</dbReference>
<gene>
    <name evidence="10" type="ORF">ThidrDRAFT_2258</name>
</gene>
<dbReference type="PATRIC" id="fig|765913.3.peg.2299"/>
<dbReference type="EMBL" id="AFWT01000014">
    <property type="protein sequence ID" value="EGV31153.1"/>
    <property type="molecule type" value="Genomic_DNA"/>
</dbReference>
<dbReference type="FunFam" id="1.10.287.950:FF:000001">
    <property type="entry name" value="Methyl-accepting chemotaxis sensory transducer"/>
    <property type="match status" value="1"/>
</dbReference>
<feature type="transmembrane region" description="Helical" evidence="6">
    <location>
        <begin position="12"/>
        <end position="33"/>
    </location>
</feature>
<evidence type="ECO:0000256" key="5">
    <source>
        <dbReference type="PROSITE-ProRule" id="PRU00284"/>
    </source>
</evidence>
<dbReference type="PANTHER" id="PTHR32089">
    <property type="entry name" value="METHYL-ACCEPTING CHEMOTAXIS PROTEIN MCPB"/>
    <property type="match status" value="1"/>
</dbReference>
<dbReference type="eggNOG" id="COG0840">
    <property type="taxonomic scope" value="Bacteria"/>
</dbReference>
<evidence type="ECO:0000313" key="10">
    <source>
        <dbReference type="EMBL" id="EGV31153.1"/>
    </source>
</evidence>
<dbReference type="AlphaFoldDB" id="G2E1U5"/>
<dbReference type="GO" id="GO:0007165">
    <property type="term" value="P:signal transduction"/>
    <property type="evidence" value="ECO:0007669"/>
    <property type="project" value="UniProtKB-KW"/>
</dbReference>
<dbReference type="Pfam" id="PF00015">
    <property type="entry name" value="MCPsignal"/>
    <property type="match status" value="1"/>
</dbReference>
<feature type="domain" description="T-SNARE coiled-coil homology" evidence="8">
    <location>
        <begin position="450"/>
        <end position="512"/>
    </location>
</feature>
<name>G2E1U5_9GAMM</name>
<dbReference type="SUPFAM" id="SSF58104">
    <property type="entry name" value="Methyl-accepting chemotaxis protein (MCP) signaling domain"/>
    <property type="match status" value="1"/>
</dbReference>
<dbReference type="SMART" id="SM00304">
    <property type="entry name" value="HAMP"/>
    <property type="match status" value="2"/>
</dbReference>
<organism evidence="10 11">
    <name type="scientific">Thiorhodococcus drewsii AZ1</name>
    <dbReference type="NCBI Taxonomy" id="765913"/>
    <lineage>
        <taxon>Bacteria</taxon>
        <taxon>Pseudomonadati</taxon>
        <taxon>Pseudomonadota</taxon>
        <taxon>Gammaproteobacteria</taxon>
        <taxon>Chromatiales</taxon>
        <taxon>Chromatiaceae</taxon>
        <taxon>Thiorhodococcus</taxon>
    </lineage>
</organism>
<accession>G2E1U5</accession>
<keyword evidence="2" id="KW-1003">Cell membrane</keyword>
<dbReference type="GO" id="GO:0006935">
    <property type="term" value="P:chemotaxis"/>
    <property type="evidence" value="ECO:0007669"/>
    <property type="project" value="UniProtKB-ARBA"/>
</dbReference>
<evidence type="ECO:0000256" key="6">
    <source>
        <dbReference type="SAM" id="Phobius"/>
    </source>
</evidence>
<evidence type="ECO:0000256" key="1">
    <source>
        <dbReference type="ARBA" id="ARBA00004429"/>
    </source>
</evidence>
<evidence type="ECO:0000256" key="4">
    <source>
        <dbReference type="ARBA" id="ARBA00029447"/>
    </source>
</evidence>
<keyword evidence="6" id="KW-0812">Transmembrane</keyword>
<comment type="subcellular location">
    <subcellularLocation>
        <location evidence="1">Cell inner membrane</location>
        <topology evidence="1">Multi-pass membrane protein</topology>
    </subcellularLocation>
</comment>
<keyword evidence="3 5" id="KW-0807">Transducer</keyword>
<keyword evidence="2" id="KW-0997">Cell inner membrane</keyword>
<protein>
    <submittedName>
        <fullName evidence="10">Methyl-accepting chemotaxis sensory transducer</fullName>
    </submittedName>
</protein>
<dbReference type="PANTHER" id="PTHR32089:SF112">
    <property type="entry name" value="LYSOZYME-LIKE PROTEIN-RELATED"/>
    <property type="match status" value="1"/>
</dbReference>
<dbReference type="PROSITE" id="PS50192">
    <property type="entry name" value="T_SNARE"/>
    <property type="match status" value="1"/>
</dbReference>
<evidence type="ECO:0000256" key="2">
    <source>
        <dbReference type="ARBA" id="ARBA00022519"/>
    </source>
</evidence>
<dbReference type="SMART" id="SM00283">
    <property type="entry name" value="MA"/>
    <property type="match status" value="1"/>
</dbReference>
<keyword evidence="11" id="KW-1185">Reference proteome</keyword>
<feature type="domain" description="HAMP" evidence="9">
    <location>
        <begin position="206"/>
        <end position="258"/>
    </location>
</feature>
<dbReference type="Pfam" id="PF00672">
    <property type="entry name" value="HAMP"/>
    <property type="match status" value="1"/>
</dbReference>
<dbReference type="Gene3D" id="1.10.287.950">
    <property type="entry name" value="Methyl-accepting chemotaxis protein"/>
    <property type="match status" value="1"/>
</dbReference>
<dbReference type="OrthoDB" id="9781845at2"/>
<dbReference type="InterPro" id="IPR000727">
    <property type="entry name" value="T_SNARE_dom"/>
</dbReference>
<comment type="similarity">
    <text evidence="4">Belongs to the methyl-accepting chemotaxis (MCP) protein family.</text>
</comment>
<reference evidence="10 11" key="1">
    <citation type="submission" date="2011-06" db="EMBL/GenBank/DDBJ databases">
        <title>The draft genome of Thiorhodococcus drewsii AZ1.</title>
        <authorList>
            <consortium name="US DOE Joint Genome Institute (JGI-PGF)"/>
            <person name="Lucas S."/>
            <person name="Han J."/>
            <person name="Lapidus A."/>
            <person name="Cheng J.-F."/>
            <person name="Goodwin L."/>
            <person name="Pitluck S."/>
            <person name="Peters L."/>
            <person name="Land M.L."/>
            <person name="Hauser L."/>
            <person name="Vogl K."/>
            <person name="Liu Z."/>
            <person name="Imhoff J."/>
            <person name="Thiel V."/>
            <person name="Frigaard N.-U."/>
            <person name="Bryant D.A."/>
            <person name="Woyke T.J."/>
        </authorList>
    </citation>
    <scope>NUCLEOTIDE SEQUENCE [LARGE SCALE GENOMIC DNA]</scope>
    <source>
        <strain evidence="10 11">AZ1</strain>
    </source>
</reference>